<dbReference type="Gene3D" id="1.10.3290.10">
    <property type="entry name" value="Fido-like domain"/>
    <property type="match status" value="1"/>
</dbReference>
<evidence type="ECO:0000256" key="3">
    <source>
        <dbReference type="PIRSR" id="PIRSR640198-3"/>
    </source>
</evidence>
<gene>
    <name evidence="6" type="ORF">A2908_03815</name>
</gene>
<dbReference type="GO" id="GO:0005524">
    <property type="term" value="F:ATP binding"/>
    <property type="evidence" value="ECO:0007669"/>
    <property type="project" value="UniProtKB-KW"/>
</dbReference>
<dbReference type="Proteomes" id="UP000176774">
    <property type="component" value="Unassembled WGS sequence"/>
</dbReference>
<evidence type="ECO:0000313" key="6">
    <source>
        <dbReference type="EMBL" id="OGZ72290.1"/>
    </source>
</evidence>
<feature type="binding site" evidence="2">
    <location>
        <begin position="130"/>
        <end position="133"/>
    </location>
    <ligand>
        <name>ATP</name>
        <dbReference type="ChEBI" id="CHEBI:30616"/>
    </ligand>
</feature>
<dbReference type="Pfam" id="PF02661">
    <property type="entry name" value="Fic"/>
    <property type="match status" value="1"/>
</dbReference>
<comment type="caution">
    <text evidence="6">The sequence shown here is derived from an EMBL/GenBank/DDBJ whole genome shotgun (WGS) entry which is preliminary data.</text>
</comment>
<protein>
    <recommendedName>
        <fullName evidence="5">Fido domain-containing protein</fullName>
    </recommendedName>
</protein>
<evidence type="ECO:0000259" key="5">
    <source>
        <dbReference type="PROSITE" id="PS51459"/>
    </source>
</evidence>
<feature type="binding site" evidence="2">
    <location>
        <begin position="211"/>
        <end position="212"/>
    </location>
    <ligand>
        <name>ATP</name>
        <dbReference type="ChEBI" id="CHEBI:30616"/>
    </ligand>
</feature>
<evidence type="ECO:0000256" key="2">
    <source>
        <dbReference type="PIRSR" id="PIRSR640198-2"/>
    </source>
</evidence>
<feature type="active site" evidence="1">
    <location>
        <position position="175"/>
    </location>
</feature>
<proteinExistence type="predicted"/>
<dbReference type="InterPro" id="IPR040198">
    <property type="entry name" value="Fido_containing"/>
</dbReference>
<dbReference type="PANTHER" id="PTHR13504">
    <property type="entry name" value="FIDO DOMAIN-CONTAINING PROTEIN DDB_G0283145"/>
    <property type="match status" value="1"/>
</dbReference>
<dbReference type="InterPro" id="IPR036597">
    <property type="entry name" value="Fido-like_dom_sf"/>
</dbReference>
<dbReference type="InterPro" id="IPR003812">
    <property type="entry name" value="Fido"/>
</dbReference>
<dbReference type="PROSITE" id="PS51459">
    <property type="entry name" value="FIDO"/>
    <property type="match status" value="1"/>
</dbReference>
<keyword evidence="4" id="KW-0175">Coiled coil</keyword>
<feature type="site" description="Important for autoinhibition of adenylyltransferase activity" evidence="3">
    <location>
        <position position="48"/>
    </location>
</feature>
<evidence type="ECO:0000313" key="7">
    <source>
        <dbReference type="Proteomes" id="UP000176774"/>
    </source>
</evidence>
<dbReference type="EMBL" id="MHPA01000028">
    <property type="protein sequence ID" value="OGZ72290.1"/>
    <property type="molecule type" value="Genomic_DNA"/>
</dbReference>
<evidence type="ECO:0000256" key="1">
    <source>
        <dbReference type="PIRSR" id="PIRSR640198-1"/>
    </source>
</evidence>
<feature type="binding site" evidence="2">
    <location>
        <begin position="179"/>
        <end position="186"/>
    </location>
    <ligand>
        <name>ATP</name>
        <dbReference type="ChEBI" id="CHEBI:30616"/>
    </ligand>
</feature>
<evidence type="ECO:0000256" key="4">
    <source>
        <dbReference type="SAM" id="Coils"/>
    </source>
</evidence>
<dbReference type="PANTHER" id="PTHR13504:SF38">
    <property type="entry name" value="FIDO DOMAIN-CONTAINING PROTEIN"/>
    <property type="match status" value="1"/>
</dbReference>
<feature type="domain" description="Fido" evidence="5">
    <location>
        <begin position="97"/>
        <end position="234"/>
    </location>
</feature>
<keyword evidence="2" id="KW-0547">Nucleotide-binding</keyword>
<sequence length="294" mass="34171">MVLSQDIKQKIDVLKCEYDSLKKDKESLLNILFEAELSESVSNSNAIEGSTLSIAETEKILMELEVARKVSVREVFEAKNLAKVFEYIKNNISARSIDKEWMLLLHKMLLTDIKDDIAGRFRKQHEYVRVGSHIAPASEHIEAMIQALLLEYSSVHNLYFLEKISRFHLEFENVHPFNDGNGRIGRVIINYQLMQLGFPIIIIRDKEKDAYYDSFKEYRDSRKKKSNLMEKVLSLALIESFHKRIAYLKGQRAIRLSEYAKITKEKPSVLLNKAKRQTISAFREKGVWKIGVEK</sequence>
<dbReference type="AlphaFoldDB" id="A0A1G2ICT8"/>
<dbReference type="SUPFAM" id="SSF140931">
    <property type="entry name" value="Fic-like"/>
    <property type="match status" value="1"/>
</dbReference>
<reference evidence="6 7" key="1">
    <citation type="journal article" date="2016" name="Nat. Commun.">
        <title>Thousands of microbial genomes shed light on interconnected biogeochemical processes in an aquifer system.</title>
        <authorList>
            <person name="Anantharaman K."/>
            <person name="Brown C.T."/>
            <person name="Hug L.A."/>
            <person name="Sharon I."/>
            <person name="Castelle C.J."/>
            <person name="Probst A.J."/>
            <person name="Thomas B.C."/>
            <person name="Singh A."/>
            <person name="Wilkins M.J."/>
            <person name="Karaoz U."/>
            <person name="Brodie E.L."/>
            <person name="Williams K.H."/>
            <person name="Hubbard S.S."/>
            <person name="Banfield J.F."/>
        </authorList>
    </citation>
    <scope>NUCLEOTIDE SEQUENCE [LARGE SCALE GENOMIC DNA]</scope>
</reference>
<organism evidence="6 7">
    <name type="scientific">Candidatus Staskawiczbacteria bacterium RIFCSPLOWO2_01_FULL_38_12b</name>
    <dbReference type="NCBI Taxonomy" id="1802214"/>
    <lineage>
        <taxon>Bacteria</taxon>
        <taxon>Candidatus Staskawicziibacteriota</taxon>
    </lineage>
</organism>
<dbReference type="STRING" id="1802214.A2908_03815"/>
<keyword evidence="2" id="KW-0067">ATP-binding</keyword>
<name>A0A1G2ICT8_9BACT</name>
<feature type="coiled-coil region" evidence="4">
    <location>
        <begin position="4"/>
        <end position="31"/>
    </location>
</feature>
<accession>A0A1G2ICT8</accession>